<dbReference type="SUPFAM" id="SSF51445">
    <property type="entry name" value="(Trans)glycosidases"/>
    <property type="match status" value="1"/>
</dbReference>
<organism evidence="2 3">
    <name type="scientific">Candidatus Nitrospira allomarina</name>
    <dbReference type="NCBI Taxonomy" id="3020900"/>
    <lineage>
        <taxon>Bacteria</taxon>
        <taxon>Pseudomonadati</taxon>
        <taxon>Nitrospirota</taxon>
        <taxon>Nitrospiria</taxon>
        <taxon>Nitrospirales</taxon>
        <taxon>Nitrospiraceae</taxon>
        <taxon>Nitrospira</taxon>
    </lineage>
</organism>
<keyword evidence="3" id="KW-1185">Reference proteome</keyword>
<dbReference type="SMART" id="SM00642">
    <property type="entry name" value="Aamy"/>
    <property type="match status" value="1"/>
</dbReference>
<dbReference type="RefSeq" id="WP_312640804.1">
    <property type="nucleotide sequence ID" value="NZ_CP116967.1"/>
</dbReference>
<dbReference type="KEGG" id="nall:PP769_13080"/>
<dbReference type="EMBL" id="CP116967">
    <property type="protein sequence ID" value="WNM56907.1"/>
    <property type="molecule type" value="Genomic_DNA"/>
</dbReference>
<dbReference type="GO" id="GO:0005992">
    <property type="term" value="P:trehalose biosynthetic process"/>
    <property type="evidence" value="ECO:0007669"/>
    <property type="project" value="TreeGrafter"/>
</dbReference>
<dbReference type="GO" id="GO:0030980">
    <property type="term" value="P:alpha-glucan catabolic process"/>
    <property type="evidence" value="ECO:0007669"/>
    <property type="project" value="TreeGrafter"/>
</dbReference>
<sequence>MTPLPLHIPLSTYRLQFNASFTFQDASRILPYLSQLGITDCYASPYLKATPGSTHGYDVVDPTELNPEIGTEVDYQAFIQALHQHGMGQILDIVPNHMGIAASTNLWWQDVLENGPSSHYATFFDIDWTPVKPELENKVLLPILGDQYGIVLENQEIILHYDDGHFFLTYYENRLPIDPCTWNTILTFRQDTLDQSLENSDPHLHEYQSIITALSHLPARTETEAERVAERYREKEVIRRRLSTVIADNSTIRDFLLENIRLLNGMKNSPRTFDVLDRLVSHQAYRLAYWRVAAEEINYRRFFDINQLAAIRMEQPEVFQAAHQKIFELLASGAVNGLRIDHVDGLYNPRAFLAQWQQWAAEHLEVQADTQGRSLYLLVEKILGTEEHLTSDWLCHGTTGYDYLALVNQLFIQETHQRQIEQIYSRFIKQSLHYDDLIYDCKNLIMTSSMSGEINALGHQLNVLSERNRRSRDFTLNSLIHAIREIIACFPVYRTYIGPDPLEGVLDRDRVYIRLAVARAKRRNPAISNLVFDFIRDLLLRIPQNSPDLDWEVIRPFVMKFQQTTSPVTAKGVEDTAFYCYNRLTSLNEVGGEPQHFGVPLTTFHQYMQDRAIQWPASLSSTSTHDTKRSEDVRARINVLSEIPKEWRQHLRTWNRLNKKAKQRLNDQLAPSLNEEYLIYQTLLGTWPLGGLSEPAQPQFLGRMQGYMVKALREAKVNTSWLNPDEAWEAAVGEFLSRILSLRPSNVFLQDFIPFQQRIAKYGIYNSLSQVLIKILAPGVPDFYQGTELWDFSLVDPDNRQPVDYLFRQQRLSQLQHLQQTTAPLDLVHTLLQDAESGLIKMYLTTTALHIRKNHPHLFLEGSYLPLEFKGEQAHHVCGFMRHHHSHTCLVIFPRLLTTLIPDQTISPLGESIWRQTSMRLPPEFATQSFRNLLTQEIVTPQNGSSMVGLPLGMLFQHFPFALLEPAS</sequence>
<proteinExistence type="predicted"/>
<dbReference type="NCBIfam" id="TIGR02401">
    <property type="entry name" value="trehalose_TreY"/>
    <property type="match status" value="1"/>
</dbReference>
<dbReference type="InterPro" id="IPR006047">
    <property type="entry name" value="GH13_cat_dom"/>
</dbReference>
<dbReference type="Proteomes" id="UP001302719">
    <property type="component" value="Chromosome"/>
</dbReference>
<dbReference type="InterPro" id="IPR012767">
    <property type="entry name" value="Trehalose_TreY"/>
</dbReference>
<dbReference type="Gene3D" id="3.20.20.80">
    <property type="entry name" value="Glycosidases"/>
    <property type="match status" value="4"/>
</dbReference>
<evidence type="ECO:0000313" key="2">
    <source>
        <dbReference type="EMBL" id="WNM56907.1"/>
    </source>
</evidence>
<dbReference type="Pfam" id="PF00128">
    <property type="entry name" value="Alpha-amylase"/>
    <property type="match status" value="1"/>
</dbReference>
<dbReference type="GO" id="GO:0047470">
    <property type="term" value="F:(1,4)-alpha-D-glucan 1-alpha-D-glucosylmutase activity"/>
    <property type="evidence" value="ECO:0007669"/>
    <property type="project" value="TreeGrafter"/>
</dbReference>
<gene>
    <name evidence="2" type="primary">treY</name>
    <name evidence="2" type="ORF">PP769_13080</name>
</gene>
<protein>
    <submittedName>
        <fullName evidence="2">Malto-oligosyltrehalose synthase</fullName>
    </submittedName>
</protein>
<name>A0AA96JQX6_9BACT</name>
<evidence type="ECO:0000313" key="3">
    <source>
        <dbReference type="Proteomes" id="UP001302719"/>
    </source>
</evidence>
<feature type="domain" description="Glycosyl hydrolase family 13 catalytic" evidence="1">
    <location>
        <begin position="11"/>
        <end position="527"/>
    </location>
</feature>
<dbReference type="PANTHER" id="PTHR10357:SF216">
    <property type="entry name" value="MALTOOLIGOSYL TREHALOSE SYNTHASE-RELATED"/>
    <property type="match status" value="1"/>
</dbReference>
<evidence type="ECO:0000259" key="1">
    <source>
        <dbReference type="SMART" id="SM00642"/>
    </source>
</evidence>
<dbReference type="CDD" id="cd11336">
    <property type="entry name" value="AmyAc_MTSase"/>
    <property type="match status" value="1"/>
</dbReference>
<dbReference type="InterPro" id="IPR017853">
    <property type="entry name" value="GH"/>
</dbReference>
<dbReference type="AlphaFoldDB" id="A0AA96JQX6"/>
<accession>A0AA96JQX6</accession>
<dbReference type="PANTHER" id="PTHR10357">
    <property type="entry name" value="ALPHA-AMYLASE FAMILY MEMBER"/>
    <property type="match status" value="1"/>
</dbReference>
<reference evidence="2 3" key="1">
    <citation type="submission" date="2023-01" db="EMBL/GenBank/DDBJ databases">
        <title>Cultivation and genomic characterization of new, ubiquitous marine nitrite-oxidizing bacteria from the Nitrospirales.</title>
        <authorList>
            <person name="Mueller A.J."/>
            <person name="Daebeler A."/>
            <person name="Herbold C.W."/>
            <person name="Kirkegaard R.H."/>
            <person name="Daims H."/>
        </authorList>
    </citation>
    <scope>NUCLEOTIDE SEQUENCE [LARGE SCALE GENOMIC DNA]</scope>
    <source>
        <strain evidence="2 3">VA</strain>
    </source>
</reference>